<dbReference type="GO" id="GO:0043770">
    <property type="term" value="F:demethylmenaquinone methyltransferase activity"/>
    <property type="evidence" value="ECO:0007669"/>
    <property type="project" value="UniProtKB-UniRule"/>
</dbReference>
<dbReference type="Gene3D" id="3.40.50.150">
    <property type="entry name" value="Vaccinia Virus protein VP39"/>
    <property type="match status" value="1"/>
</dbReference>
<comment type="pathway">
    <text evidence="5">Quinol/quinone metabolism; menaquinone biosynthesis; menaquinol from 1,4-dihydroxy-2-naphthoate: step 2/2.</text>
</comment>
<dbReference type="AlphaFoldDB" id="A0A6N9NLC7"/>
<keyword evidence="7" id="KW-1185">Reference proteome</keyword>
<evidence type="ECO:0000256" key="4">
    <source>
        <dbReference type="ARBA" id="ARBA00022691"/>
    </source>
</evidence>
<dbReference type="EMBL" id="WWNE01000006">
    <property type="protein sequence ID" value="NBG65937.1"/>
    <property type="molecule type" value="Genomic_DNA"/>
</dbReference>
<organism evidence="6 7">
    <name type="scientific">Acidiluteibacter ferrifornacis</name>
    <dbReference type="NCBI Taxonomy" id="2692424"/>
    <lineage>
        <taxon>Bacteria</taxon>
        <taxon>Pseudomonadati</taxon>
        <taxon>Bacteroidota</taxon>
        <taxon>Flavobacteriia</taxon>
        <taxon>Flavobacteriales</taxon>
        <taxon>Cryomorphaceae</taxon>
        <taxon>Acidiluteibacter</taxon>
    </lineage>
</organism>
<reference evidence="6 7" key="1">
    <citation type="submission" date="2019-12" db="EMBL/GenBank/DDBJ databases">
        <authorList>
            <person name="Zhao J."/>
        </authorList>
    </citation>
    <scope>NUCLEOTIDE SEQUENCE [LARGE SCALE GENOMIC DNA]</scope>
    <source>
        <strain evidence="6 7">S-15</strain>
    </source>
</reference>
<dbReference type="CDD" id="cd02440">
    <property type="entry name" value="AdoMet_MTases"/>
    <property type="match status" value="1"/>
</dbReference>
<dbReference type="RefSeq" id="WP_160632890.1">
    <property type="nucleotide sequence ID" value="NZ_WWNE01000006.1"/>
</dbReference>
<proteinExistence type="inferred from homology"/>
<evidence type="ECO:0000313" key="6">
    <source>
        <dbReference type="EMBL" id="NBG65937.1"/>
    </source>
</evidence>
<dbReference type="GO" id="GO:0032259">
    <property type="term" value="P:methylation"/>
    <property type="evidence" value="ECO:0007669"/>
    <property type="project" value="UniProtKB-KW"/>
</dbReference>
<dbReference type="SUPFAM" id="SSF53335">
    <property type="entry name" value="S-adenosyl-L-methionine-dependent methyltransferases"/>
    <property type="match status" value="1"/>
</dbReference>
<comment type="catalytic activity">
    <reaction evidence="5">
        <text>a 2-demethylmenaquinol + S-adenosyl-L-methionine = a menaquinol + S-adenosyl-L-homocysteine + H(+)</text>
        <dbReference type="Rhea" id="RHEA:42640"/>
        <dbReference type="Rhea" id="RHEA-COMP:9539"/>
        <dbReference type="Rhea" id="RHEA-COMP:9563"/>
        <dbReference type="ChEBI" id="CHEBI:15378"/>
        <dbReference type="ChEBI" id="CHEBI:18151"/>
        <dbReference type="ChEBI" id="CHEBI:55437"/>
        <dbReference type="ChEBI" id="CHEBI:57856"/>
        <dbReference type="ChEBI" id="CHEBI:59789"/>
        <dbReference type="EC" id="2.1.1.163"/>
    </reaction>
</comment>
<gene>
    <name evidence="6" type="primary">ubiE</name>
    <name evidence="5" type="synonym">menG</name>
    <name evidence="6" type="ORF">GQN54_07380</name>
</gene>
<keyword evidence="4 5" id="KW-0949">S-adenosyl-L-methionine</keyword>
<dbReference type="Proteomes" id="UP000470771">
    <property type="component" value="Unassembled WGS sequence"/>
</dbReference>
<dbReference type="PROSITE" id="PS01183">
    <property type="entry name" value="UBIE_1"/>
    <property type="match status" value="1"/>
</dbReference>
<dbReference type="NCBIfam" id="NF001244">
    <property type="entry name" value="PRK00216.1-5"/>
    <property type="match status" value="1"/>
</dbReference>
<dbReference type="EC" id="2.1.1.163" evidence="5"/>
<protein>
    <recommendedName>
        <fullName evidence="5">Demethylmenaquinone methyltransferase</fullName>
        <ecNumber evidence="5">2.1.1.163</ecNumber>
    </recommendedName>
</protein>
<dbReference type="InterPro" id="IPR004033">
    <property type="entry name" value="UbiE/COQ5_MeTrFase"/>
</dbReference>
<comment type="caution">
    <text evidence="6">The sequence shown here is derived from an EMBL/GenBank/DDBJ whole genome shotgun (WGS) entry which is preliminary data.</text>
</comment>
<feature type="binding site" evidence="5">
    <location>
        <begin position="113"/>
        <end position="114"/>
    </location>
    <ligand>
        <name>S-adenosyl-L-methionine</name>
        <dbReference type="ChEBI" id="CHEBI:59789"/>
    </ligand>
</feature>
<dbReference type="PROSITE" id="PS01184">
    <property type="entry name" value="UBIE_2"/>
    <property type="match status" value="1"/>
</dbReference>
<dbReference type="InterPro" id="IPR029063">
    <property type="entry name" value="SAM-dependent_MTases_sf"/>
</dbReference>
<dbReference type="GO" id="GO:0009234">
    <property type="term" value="P:menaquinone biosynthetic process"/>
    <property type="evidence" value="ECO:0007669"/>
    <property type="project" value="UniProtKB-UniRule"/>
</dbReference>
<evidence type="ECO:0000256" key="2">
    <source>
        <dbReference type="ARBA" id="ARBA00022603"/>
    </source>
</evidence>
<comment type="function">
    <text evidence="5">Methyltransferase required for the conversion of demethylmenaquinol (DMKH2) to menaquinol (MKH2).</text>
</comment>
<evidence type="ECO:0000256" key="1">
    <source>
        <dbReference type="ARBA" id="ARBA00022428"/>
    </source>
</evidence>
<accession>A0A6N9NLC7</accession>
<feature type="binding site" evidence="5">
    <location>
        <position position="66"/>
    </location>
    <ligand>
        <name>S-adenosyl-L-methionine</name>
        <dbReference type="ChEBI" id="CHEBI:59789"/>
    </ligand>
</feature>
<name>A0A6N9NLC7_9FLAO</name>
<keyword evidence="1 5" id="KW-0474">Menaquinone biosynthesis</keyword>
<dbReference type="PANTHER" id="PTHR43591">
    <property type="entry name" value="METHYLTRANSFERASE"/>
    <property type="match status" value="1"/>
</dbReference>
<dbReference type="PROSITE" id="PS51608">
    <property type="entry name" value="SAM_MT_UBIE"/>
    <property type="match status" value="1"/>
</dbReference>
<dbReference type="HAMAP" id="MF_01813">
    <property type="entry name" value="MenG_UbiE_methyltr"/>
    <property type="match status" value="1"/>
</dbReference>
<keyword evidence="2 5" id="KW-0489">Methyltransferase</keyword>
<dbReference type="UniPathway" id="UPA00079">
    <property type="reaction ID" value="UER00169"/>
</dbReference>
<sequence length="240" mass="27055">MAVVPYKDKAEGKKEQVAEMFNNISARYDFLNHFLSLGIDILWRKKAIRLLKDIHPKQILDVATGTGDFAIEALSLNPTKVTGIDISSGMLEVGREKMKKKGHDGRIEMLLGDSENLPFDSNHFDAITVGFGVRNFEHLEKGLSEMNRVLRPGGKTAVLEFSKPKRFPIKQIYNFYFLNILPTIGKLVSKDSSAYTYLPESVNAFPEGDDFVKIYQKCGYKNITVHPLFFGIASIYLGEK</sequence>
<evidence type="ECO:0000313" key="7">
    <source>
        <dbReference type="Proteomes" id="UP000470771"/>
    </source>
</evidence>
<dbReference type="Pfam" id="PF01209">
    <property type="entry name" value="Ubie_methyltran"/>
    <property type="match status" value="1"/>
</dbReference>
<dbReference type="InterPro" id="IPR023576">
    <property type="entry name" value="UbiE/COQ5_MeTrFase_CS"/>
</dbReference>
<evidence type="ECO:0000256" key="3">
    <source>
        <dbReference type="ARBA" id="ARBA00022679"/>
    </source>
</evidence>
<dbReference type="PANTHER" id="PTHR43591:SF24">
    <property type="entry name" value="2-METHOXY-6-POLYPRENYL-1,4-BENZOQUINOL METHYLASE, MITOCHONDRIAL"/>
    <property type="match status" value="1"/>
</dbReference>
<feature type="binding site" evidence="5">
    <location>
        <position position="85"/>
    </location>
    <ligand>
        <name>S-adenosyl-L-methionine</name>
        <dbReference type="ChEBI" id="CHEBI:59789"/>
    </ligand>
</feature>
<dbReference type="NCBIfam" id="TIGR01934">
    <property type="entry name" value="MenG_MenH_UbiE"/>
    <property type="match status" value="1"/>
</dbReference>
<keyword evidence="3 5" id="KW-0808">Transferase</keyword>
<comment type="caution">
    <text evidence="5">Lacks conserved residue(s) required for the propagation of feature annotation.</text>
</comment>
<comment type="similarity">
    <text evidence="5">Belongs to the class I-like SAM-binding methyltransferase superfamily. MenG/UbiE family.</text>
</comment>
<evidence type="ECO:0000256" key="5">
    <source>
        <dbReference type="HAMAP-Rule" id="MF_01813"/>
    </source>
</evidence>